<dbReference type="AlphaFoldDB" id="A0A645EW96"/>
<keyword evidence="2" id="KW-0328">Glycosyltransferase</keyword>
<proteinExistence type="predicted"/>
<gene>
    <name evidence="2" type="primary">epsF_33</name>
    <name evidence="2" type="ORF">SDC9_152963</name>
</gene>
<sequence length="264" mass="29898">MGKKVILHAHNNGLQSNGILYRTAHRIGRLFLRGGKYIRFTNSVASAEFMFGKGQTSEIIYNAINVDKYAFSNDDRVRIRLQYDLNDKTVVGFVGRLELQKNPVFLIDIFAEIVKKEPNARLMMVGDGSLRPAVEKRISELNLEEEVLMLGERNDVNELLHAMDLFLLPSLFEGLGIVLIEAQAAGLPCITSAKVVPREAKITELVDYISLDLPARDWAAASISQCKNIQDRNLAYRKLIASKFNINQEAKRLESLLQRYDRMD</sequence>
<dbReference type="InterPro" id="IPR001296">
    <property type="entry name" value="Glyco_trans_1"/>
</dbReference>
<dbReference type="Pfam" id="PF00534">
    <property type="entry name" value="Glycos_transf_1"/>
    <property type="match status" value="1"/>
</dbReference>
<keyword evidence="2" id="KW-0808">Transferase</keyword>
<dbReference type="EC" id="2.4.-.-" evidence="2"/>
<dbReference type="GO" id="GO:0016757">
    <property type="term" value="F:glycosyltransferase activity"/>
    <property type="evidence" value="ECO:0007669"/>
    <property type="project" value="UniProtKB-KW"/>
</dbReference>
<dbReference type="Gene3D" id="3.40.50.2000">
    <property type="entry name" value="Glycogen Phosphorylase B"/>
    <property type="match status" value="2"/>
</dbReference>
<dbReference type="PANTHER" id="PTHR12526:SF630">
    <property type="entry name" value="GLYCOSYLTRANSFERASE"/>
    <property type="match status" value="1"/>
</dbReference>
<name>A0A645EW96_9ZZZZ</name>
<reference evidence="2" key="1">
    <citation type="submission" date="2019-08" db="EMBL/GenBank/DDBJ databases">
        <authorList>
            <person name="Kucharzyk K."/>
            <person name="Murdoch R.W."/>
            <person name="Higgins S."/>
            <person name="Loffler F."/>
        </authorList>
    </citation>
    <scope>NUCLEOTIDE SEQUENCE</scope>
</reference>
<feature type="domain" description="Glycosyl transferase family 1" evidence="1">
    <location>
        <begin position="86"/>
        <end position="199"/>
    </location>
</feature>
<evidence type="ECO:0000259" key="1">
    <source>
        <dbReference type="Pfam" id="PF00534"/>
    </source>
</evidence>
<accession>A0A645EW96</accession>
<dbReference type="SUPFAM" id="SSF53756">
    <property type="entry name" value="UDP-Glycosyltransferase/glycogen phosphorylase"/>
    <property type="match status" value="1"/>
</dbReference>
<comment type="caution">
    <text evidence="2">The sequence shown here is derived from an EMBL/GenBank/DDBJ whole genome shotgun (WGS) entry which is preliminary data.</text>
</comment>
<evidence type="ECO:0000313" key="2">
    <source>
        <dbReference type="EMBL" id="MPN05710.1"/>
    </source>
</evidence>
<dbReference type="EMBL" id="VSSQ01051618">
    <property type="protein sequence ID" value="MPN05710.1"/>
    <property type="molecule type" value="Genomic_DNA"/>
</dbReference>
<protein>
    <submittedName>
        <fullName evidence="2">Putative glycosyltransferase EpsF</fullName>
        <ecNumber evidence="2">2.4.-.-</ecNumber>
    </submittedName>
</protein>
<dbReference type="PANTHER" id="PTHR12526">
    <property type="entry name" value="GLYCOSYLTRANSFERASE"/>
    <property type="match status" value="1"/>
</dbReference>
<organism evidence="2">
    <name type="scientific">bioreactor metagenome</name>
    <dbReference type="NCBI Taxonomy" id="1076179"/>
    <lineage>
        <taxon>unclassified sequences</taxon>
        <taxon>metagenomes</taxon>
        <taxon>ecological metagenomes</taxon>
    </lineage>
</organism>